<evidence type="ECO:0000256" key="3">
    <source>
        <dbReference type="ARBA" id="ARBA00022614"/>
    </source>
</evidence>
<dbReference type="Pfam" id="PF17779">
    <property type="entry name" value="WHD_NOD2"/>
    <property type="match status" value="1"/>
</dbReference>
<keyword evidence="4" id="KW-0677">Repeat</keyword>
<dbReference type="InterPro" id="IPR004020">
    <property type="entry name" value="DAPIN"/>
</dbReference>
<feature type="domain" description="Pyrin" evidence="8">
    <location>
        <begin position="173"/>
        <end position="251"/>
    </location>
</feature>
<dbReference type="EMBL" id="JAHRIQ010069720">
    <property type="protein sequence ID" value="MEQ2243122.1"/>
    <property type="molecule type" value="Genomic_DNA"/>
</dbReference>
<evidence type="ECO:0000256" key="4">
    <source>
        <dbReference type="ARBA" id="ARBA00022737"/>
    </source>
</evidence>
<dbReference type="Pfam" id="PF05729">
    <property type="entry name" value="NACHT"/>
    <property type="match status" value="1"/>
</dbReference>
<dbReference type="Pfam" id="PF17776">
    <property type="entry name" value="NLRC4_HD2"/>
    <property type="match status" value="1"/>
</dbReference>
<dbReference type="Gene3D" id="1.10.533.10">
    <property type="entry name" value="Death Domain, Fas"/>
    <property type="match status" value="1"/>
</dbReference>
<evidence type="ECO:0000256" key="7">
    <source>
        <dbReference type="SAM" id="MobiDB-lite"/>
    </source>
</evidence>
<keyword evidence="10" id="KW-1185">Reference proteome</keyword>
<comment type="caution">
    <text evidence="9">The sequence shown here is derived from an EMBL/GenBank/DDBJ whole genome shotgun (WGS) entry which is preliminary data.</text>
</comment>
<dbReference type="InterPro" id="IPR051261">
    <property type="entry name" value="NLR"/>
</dbReference>
<dbReference type="InterPro" id="IPR011029">
    <property type="entry name" value="DEATH-like_dom_sf"/>
</dbReference>
<dbReference type="InterPro" id="IPR041267">
    <property type="entry name" value="NLRP_HD2"/>
</dbReference>
<evidence type="ECO:0000256" key="1">
    <source>
        <dbReference type="ARBA" id="ARBA00004496"/>
    </source>
</evidence>
<proteinExistence type="predicted"/>
<evidence type="ECO:0000259" key="8">
    <source>
        <dbReference type="PROSITE" id="PS50824"/>
    </source>
</evidence>
<dbReference type="InterPro" id="IPR027417">
    <property type="entry name" value="P-loop_NTPase"/>
</dbReference>
<dbReference type="InterPro" id="IPR029495">
    <property type="entry name" value="NACHT-assoc"/>
</dbReference>
<dbReference type="SMART" id="SM01288">
    <property type="entry name" value="FISNA"/>
    <property type="match status" value="1"/>
</dbReference>
<dbReference type="SUPFAM" id="SSF47986">
    <property type="entry name" value="DEATH domain"/>
    <property type="match status" value="1"/>
</dbReference>
<evidence type="ECO:0000256" key="5">
    <source>
        <dbReference type="ARBA" id="ARBA00022741"/>
    </source>
</evidence>
<sequence>MASENNQAAGSDVEEEEKYKKPPSSYGSMKSDSDEMGEKEDYEEEEEEGGGGETVFLAPPDPPVIPVVGLFSDQLHSTQPILPQMMQSQYTETLCTETTEKTKPPDAMVIETGSSDIEDITEDELEDEDEILVTCSPEPPEPLEMEGLTQADENSQPGRLDPELDLPHIFKTIQNVLTRLSSQELFKFKMWFNKWEPINLLQQVMDGDLLDFVDKVIELYGLDKALSKTISTLESMDKKEEAEELKKTCQKAIFHFYLKSNLLRKCQVLHEGVARAGKQKLLNDVYVEPQISTCGFGGVDPTHEILAQPLTPLQVPSADTFVALNNLFRLQKEDGSPVRTVVTMGVPGSGMSVCVAKFSLDWAQQHANRDLQYIIKLSFQGLHYLRNRNNPQEEMTMSAVMKYYHGPLKDLKLLEEENSRFLIIMDSFDCYQETLDWQNTPVINDNQTKAPIDALVVNIIRGTLLRGACVWILGRRAAISQIPSELIDAVTELQGFTDEMKDEYLTKRFPDANLAANIVRHYKRVPMIRILARHPFFCWMVAKLFSGSFQYQGYGANRPRLTPFLIHYMIIQTNRRLRFYYKKKDNELRWTDTEKQLLTRLGKMAFKMLEMNTSIFIEEDLKEVDLQLTEVVIFSGLCTELNPAAFSGRRTFCFSHFTIQEFMAALYVFLMFYIESRNVLDTGFLPKFFSSRNNSKSAAGLVQCAVERTLSSQLGRYDMFLRYLCGLLSPHCHYTLLRGFLYSHNTPKVEGLAEVQQVLDQAAQTAPEDRVMNLYECLREMTQEDD</sequence>
<dbReference type="PROSITE" id="PS50824">
    <property type="entry name" value="DAPIN"/>
    <property type="match status" value="1"/>
</dbReference>
<evidence type="ECO:0000313" key="9">
    <source>
        <dbReference type="EMBL" id="MEQ2243122.1"/>
    </source>
</evidence>
<dbReference type="InterPro" id="IPR041075">
    <property type="entry name" value="NOD1/2_WH"/>
</dbReference>
<keyword evidence="6" id="KW-0067">ATP-binding</keyword>
<name>A0ABV0UD40_9TELE</name>
<dbReference type="Proteomes" id="UP001482620">
    <property type="component" value="Unassembled WGS sequence"/>
</dbReference>
<keyword evidence="2" id="KW-0963">Cytoplasm</keyword>
<dbReference type="SMART" id="SM01289">
    <property type="entry name" value="PYRIN"/>
    <property type="match status" value="1"/>
</dbReference>
<comment type="subcellular location">
    <subcellularLocation>
        <location evidence="1">Cytoplasm</location>
    </subcellularLocation>
</comment>
<dbReference type="InterPro" id="IPR007111">
    <property type="entry name" value="NACHT_NTPase"/>
</dbReference>
<gene>
    <name evidence="9" type="ORF">ILYODFUR_003903</name>
</gene>
<organism evidence="9 10">
    <name type="scientific">Ilyodon furcidens</name>
    <name type="common">goldbreast splitfin</name>
    <dbReference type="NCBI Taxonomy" id="33524"/>
    <lineage>
        <taxon>Eukaryota</taxon>
        <taxon>Metazoa</taxon>
        <taxon>Chordata</taxon>
        <taxon>Craniata</taxon>
        <taxon>Vertebrata</taxon>
        <taxon>Euteleostomi</taxon>
        <taxon>Actinopterygii</taxon>
        <taxon>Neopterygii</taxon>
        <taxon>Teleostei</taxon>
        <taxon>Neoteleostei</taxon>
        <taxon>Acanthomorphata</taxon>
        <taxon>Ovalentaria</taxon>
        <taxon>Atherinomorphae</taxon>
        <taxon>Cyprinodontiformes</taxon>
        <taxon>Goodeidae</taxon>
        <taxon>Ilyodon</taxon>
    </lineage>
</organism>
<dbReference type="PANTHER" id="PTHR24106">
    <property type="entry name" value="NACHT, LRR AND CARD DOMAINS-CONTAINING"/>
    <property type="match status" value="1"/>
</dbReference>
<keyword evidence="5" id="KW-0547">Nucleotide-binding</keyword>
<dbReference type="Gene3D" id="3.40.50.300">
    <property type="entry name" value="P-loop containing nucleotide triphosphate hydrolases"/>
    <property type="match status" value="1"/>
</dbReference>
<reference evidence="9 10" key="1">
    <citation type="submission" date="2021-06" db="EMBL/GenBank/DDBJ databases">
        <authorList>
            <person name="Palmer J.M."/>
        </authorList>
    </citation>
    <scope>NUCLEOTIDE SEQUENCE [LARGE SCALE GENOMIC DNA]</scope>
    <source>
        <strain evidence="10">if_2019</strain>
        <tissue evidence="9">Muscle</tissue>
    </source>
</reference>
<evidence type="ECO:0000256" key="6">
    <source>
        <dbReference type="ARBA" id="ARBA00022840"/>
    </source>
</evidence>
<feature type="region of interest" description="Disordered" evidence="7">
    <location>
        <begin position="1"/>
        <end position="61"/>
    </location>
</feature>
<accession>A0ABV0UD40</accession>
<evidence type="ECO:0000313" key="10">
    <source>
        <dbReference type="Proteomes" id="UP001482620"/>
    </source>
</evidence>
<feature type="compositionally biased region" description="Acidic residues" evidence="7">
    <location>
        <begin position="34"/>
        <end position="50"/>
    </location>
</feature>
<keyword evidence="3" id="KW-0433">Leucine-rich repeat</keyword>
<dbReference type="Pfam" id="PF14484">
    <property type="entry name" value="FISNA"/>
    <property type="match status" value="1"/>
</dbReference>
<evidence type="ECO:0000256" key="2">
    <source>
        <dbReference type="ARBA" id="ARBA00022490"/>
    </source>
</evidence>
<protein>
    <recommendedName>
        <fullName evidence="8">Pyrin domain-containing protein</fullName>
    </recommendedName>
</protein>